<dbReference type="InterPro" id="IPR056924">
    <property type="entry name" value="SH3_Tf2-1"/>
</dbReference>
<evidence type="ECO:0000259" key="2">
    <source>
        <dbReference type="Pfam" id="PF24626"/>
    </source>
</evidence>
<feature type="region of interest" description="Disordered" evidence="1">
    <location>
        <begin position="99"/>
        <end position="123"/>
    </location>
</feature>
<sequence>MTYLAGAERVPLPSAALSPLISLIVSAHSSSSALKVSPSFPVFMASSDSTPSIPAVDPAVVCFEEMYRQDSSLRPDGPMGGIDHSRVLSAVPLRTSVTVVSSSQAPPPKKKKKSKVVQGRTRKSLPVTALKTGPITRVADATLISVFTAGLKPTIRRGVLLRRPITLGKAFILARELAANHADTFTTVAETVRHPCKVQQVDEFLTERTTVLADVKRNLVDMQQRMTSQANRHRRDVEFKVGDEVLLKLQPYRQFSVARPQSAKLARRYYGPFSVLERISKVAYKLQLPPGSRIHDVFHVSLLRPFVQGDSSCPVAALPKDFHGGAPILVPTWAISSRTVLVAGVPMEQWLIEWSDGSSADATWEPTDHIRESYPTLVLEDKDVLEAGVNDTVAMTEEEVQPIQPRRSGRMVKPPVRFKDFV</sequence>
<dbReference type="EMBL" id="OOIL02006841">
    <property type="protein sequence ID" value="VFR02979.1"/>
    <property type="molecule type" value="Genomic_DNA"/>
</dbReference>
<feature type="domain" description="Tf2-1-like SH3-like" evidence="2">
    <location>
        <begin position="242"/>
        <end position="306"/>
    </location>
</feature>
<name>A0A484NRE1_9ASTE</name>
<dbReference type="OrthoDB" id="2020640at2759"/>
<dbReference type="Proteomes" id="UP000595140">
    <property type="component" value="Unassembled WGS sequence"/>
</dbReference>
<feature type="compositionally biased region" description="Basic residues" evidence="1">
    <location>
        <begin position="108"/>
        <end position="123"/>
    </location>
</feature>
<proteinExistence type="predicted"/>
<dbReference type="SUPFAM" id="SSF54160">
    <property type="entry name" value="Chromo domain-like"/>
    <property type="match status" value="1"/>
</dbReference>
<reference evidence="3 4" key="1">
    <citation type="submission" date="2018-04" db="EMBL/GenBank/DDBJ databases">
        <authorList>
            <person name="Vogel A."/>
        </authorList>
    </citation>
    <scope>NUCLEOTIDE SEQUENCE [LARGE SCALE GENOMIC DNA]</scope>
</reference>
<dbReference type="InterPro" id="IPR016197">
    <property type="entry name" value="Chromo-like_dom_sf"/>
</dbReference>
<dbReference type="PANTHER" id="PTHR46148">
    <property type="entry name" value="CHROMO DOMAIN-CONTAINING PROTEIN"/>
    <property type="match status" value="1"/>
</dbReference>
<protein>
    <recommendedName>
        <fullName evidence="2">Tf2-1-like SH3-like domain-containing protein</fullName>
    </recommendedName>
</protein>
<gene>
    <name evidence="3" type="ORF">CCAM_LOCUS44754</name>
</gene>
<evidence type="ECO:0000313" key="3">
    <source>
        <dbReference type="EMBL" id="VFR02979.1"/>
    </source>
</evidence>
<organism evidence="3 4">
    <name type="scientific">Cuscuta campestris</name>
    <dbReference type="NCBI Taxonomy" id="132261"/>
    <lineage>
        <taxon>Eukaryota</taxon>
        <taxon>Viridiplantae</taxon>
        <taxon>Streptophyta</taxon>
        <taxon>Embryophyta</taxon>
        <taxon>Tracheophyta</taxon>
        <taxon>Spermatophyta</taxon>
        <taxon>Magnoliopsida</taxon>
        <taxon>eudicotyledons</taxon>
        <taxon>Gunneridae</taxon>
        <taxon>Pentapetalae</taxon>
        <taxon>asterids</taxon>
        <taxon>lamiids</taxon>
        <taxon>Solanales</taxon>
        <taxon>Convolvulaceae</taxon>
        <taxon>Cuscuteae</taxon>
        <taxon>Cuscuta</taxon>
        <taxon>Cuscuta subgen. Grammica</taxon>
        <taxon>Cuscuta sect. Cleistogrammica</taxon>
    </lineage>
</organism>
<accession>A0A484NRE1</accession>
<keyword evidence="4" id="KW-1185">Reference proteome</keyword>
<dbReference type="AlphaFoldDB" id="A0A484NRE1"/>
<dbReference type="PANTHER" id="PTHR46148:SF52">
    <property type="entry name" value="OS04G0603800 PROTEIN"/>
    <property type="match status" value="1"/>
</dbReference>
<evidence type="ECO:0000313" key="4">
    <source>
        <dbReference type="Proteomes" id="UP000595140"/>
    </source>
</evidence>
<evidence type="ECO:0000256" key="1">
    <source>
        <dbReference type="SAM" id="MobiDB-lite"/>
    </source>
</evidence>
<dbReference type="Pfam" id="PF24626">
    <property type="entry name" value="SH3_Tf2-1"/>
    <property type="match status" value="1"/>
</dbReference>